<organism evidence="7 8">
    <name type="scientific">Armillaria gallica</name>
    <name type="common">Bulbous honey fungus</name>
    <name type="synonym">Armillaria bulbosa</name>
    <dbReference type="NCBI Taxonomy" id="47427"/>
    <lineage>
        <taxon>Eukaryota</taxon>
        <taxon>Fungi</taxon>
        <taxon>Dikarya</taxon>
        <taxon>Basidiomycota</taxon>
        <taxon>Agaricomycotina</taxon>
        <taxon>Agaricomycetes</taxon>
        <taxon>Agaricomycetidae</taxon>
        <taxon>Agaricales</taxon>
        <taxon>Marasmiineae</taxon>
        <taxon>Physalacriaceae</taxon>
        <taxon>Armillaria</taxon>
    </lineage>
</organism>
<accession>A0A2H3EL54</accession>
<evidence type="ECO:0000256" key="3">
    <source>
        <dbReference type="ARBA" id="ARBA00022833"/>
    </source>
</evidence>
<dbReference type="PROSITE" id="PS50089">
    <property type="entry name" value="ZF_RING_2"/>
    <property type="match status" value="1"/>
</dbReference>
<dbReference type="EMBL" id="KZ293647">
    <property type="protein sequence ID" value="PBK99816.1"/>
    <property type="molecule type" value="Genomic_DNA"/>
</dbReference>
<name>A0A2H3EL54_ARMGA</name>
<evidence type="ECO:0000256" key="4">
    <source>
        <dbReference type="PROSITE-ProRule" id="PRU00175"/>
    </source>
</evidence>
<dbReference type="SMART" id="SM00184">
    <property type="entry name" value="RING"/>
    <property type="match status" value="1"/>
</dbReference>
<evidence type="ECO:0000313" key="7">
    <source>
        <dbReference type="EMBL" id="PBK99816.1"/>
    </source>
</evidence>
<dbReference type="InterPro" id="IPR001841">
    <property type="entry name" value="Znf_RING"/>
</dbReference>
<dbReference type="GO" id="GO:0008270">
    <property type="term" value="F:zinc ion binding"/>
    <property type="evidence" value="ECO:0007669"/>
    <property type="project" value="UniProtKB-KW"/>
</dbReference>
<dbReference type="PROSITE" id="PS00518">
    <property type="entry name" value="ZF_RING_1"/>
    <property type="match status" value="1"/>
</dbReference>
<dbReference type="InterPro" id="IPR013083">
    <property type="entry name" value="Znf_RING/FYVE/PHD"/>
</dbReference>
<keyword evidence="1" id="KW-0479">Metal-binding</keyword>
<proteinExistence type="predicted"/>
<keyword evidence="2 4" id="KW-0863">Zinc-finger</keyword>
<dbReference type="InterPro" id="IPR017907">
    <property type="entry name" value="Znf_RING_CS"/>
</dbReference>
<gene>
    <name evidence="7" type="ORF">ARMGADRAFT_1008297</name>
</gene>
<protein>
    <recommendedName>
        <fullName evidence="6">RING-type domain-containing protein</fullName>
    </recommendedName>
</protein>
<evidence type="ECO:0000256" key="2">
    <source>
        <dbReference type="ARBA" id="ARBA00022771"/>
    </source>
</evidence>
<dbReference type="SUPFAM" id="SSF57850">
    <property type="entry name" value="RING/U-box"/>
    <property type="match status" value="1"/>
</dbReference>
<keyword evidence="8" id="KW-1185">Reference proteome</keyword>
<dbReference type="InParanoid" id="A0A2H3EL54"/>
<dbReference type="STRING" id="47427.A0A2H3EL54"/>
<evidence type="ECO:0000259" key="6">
    <source>
        <dbReference type="PROSITE" id="PS50089"/>
    </source>
</evidence>
<sequence length="64" mass="6919">MSTSCVCSICLSDFVDPVCTPCGHVYCSRCITEATCIQRSVDQTGQIRLGPNSPSRTPAKSEYD</sequence>
<dbReference type="Gene3D" id="3.30.40.10">
    <property type="entry name" value="Zinc/RING finger domain, C3HC4 (zinc finger)"/>
    <property type="match status" value="1"/>
</dbReference>
<dbReference type="OrthoDB" id="6270329at2759"/>
<feature type="domain" description="RING-type" evidence="6">
    <location>
        <begin position="7"/>
        <end position="33"/>
    </location>
</feature>
<dbReference type="AlphaFoldDB" id="A0A2H3EL54"/>
<evidence type="ECO:0000256" key="5">
    <source>
        <dbReference type="SAM" id="MobiDB-lite"/>
    </source>
</evidence>
<dbReference type="Pfam" id="PF13445">
    <property type="entry name" value="zf-RING_UBOX"/>
    <property type="match status" value="1"/>
</dbReference>
<reference evidence="8" key="1">
    <citation type="journal article" date="2017" name="Nat. Ecol. Evol.">
        <title>Genome expansion and lineage-specific genetic innovations in the forest pathogenic fungi Armillaria.</title>
        <authorList>
            <person name="Sipos G."/>
            <person name="Prasanna A.N."/>
            <person name="Walter M.C."/>
            <person name="O'Connor E."/>
            <person name="Balint B."/>
            <person name="Krizsan K."/>
            <person name="Kiss B."/>
            <person name="Hess J."/>
            <person name="Varga T."/>
            <person name="Slot J."/>
            <person name="Riley R."/>
            <person name="Boka B."/>
            <person name="Rigling D."/>
            <person name="Barry K."/>
            <person name="Lee J."/>
            <person name="Mihaltcheva S."/>
            <person name="LaButti K."/>
            <person name="Lipzen A."/>
            <person name="Waldron R."/>
            <person name="Moloney N.M."/>
            <person name="Sperisen C."/>
            <person name="Kredics L."/>
            <person name="Vagvoelgyi C."/>
            <person name="Patrignani A."/>
            <person name="Fitzpatrick D."/>
            <person name="Nagy I."/>
            <person name="Doyle S."/>
            <person name="Anderson J.B."/>
            <person name="Grigoriev I.V."/>
            <person name="Gueldener U."/>
            <person name="Muensterkoetter M."/>
            <person name="Nagy L.G."/>
        </authorList>
    </citation>
    <scope>NUCLEOTIDE SEQUENCE [LARGE SCALE GENOMIC DNA]</scope>
    <source>
        <strain evidence="8">Ar21-2</strain>
    </source>
</reference>
<evidence type="ECO:0000256" key="1">
    <source>
        <dbReference type="ARBA" id="ARBA00022723"/>
    </source>
</evidence>
<feature type="region of interest" description="Disordered" evidence="5">
    <location>
        <begin position="45"/>
        <end position="64"/>
    </location>
</feature>
<dbReference type="InterPro" id="IPR027370">
    <property type="entry name" value="Znf-RING_euk"/>
</dbReference>
<dbReference type="Proteomes" id="UP000217790">
    <property type="component" value="Unassembled WGS sequence"/>
</dbReference>
<keyword evidence="3" id="KW-0862">Zinc</keyword>
<evidence type="ECO:0000313" key="8">
    <source>
        <dbReference type="Proteomes" id="UP000217790"/>
    </source>
</evidence>
<feature type="compositionally biased region" description="Polar residues" evidence="5">
    <location>
        <begin position="45"/>
        <end position="58"/>
    </location>
</feature>